<feature type="region of interest" description="Disordered" evidence="1">
    <location>
        <begin position="1"/>
        <end position="56"/>
    </location>
</feature>
<evidence type="ECO:0000256" key="2">
    <source>
        <dbReference type="SAM" id="Phobius"/>
    </source>
</evidence>
<dbReference type="AlphaFoldDB" id="A0AAU1UIE6"/>
<evidence type="ECO:0000256" key="1">
    <source>
        <dbReference type="SAM" id="MobiDB-lite"/>
    </source>
</evidence>
<protein>
    <recommendedName>
        <fullName evidence="3">DUF8017 domain-containing protein</fullName>
    </recommendedName>
</protein>
<keyword evidence="2" id="KW-0472">Membrane</keyword>
<feature type="transmembrane region" description="Helical" evidence="2">
    <location>
        <begin position="60"/>
        <end position="82"/>
    </location>
</feature>
<dbReference type="Pfam" id="PF26056">
    <property type="entry name" value="DUF8017"/>
    <property type="match status" value="1"/>
</dbReference>
<feature type="compositionally biased region" description="Low complexity" evidence="1">
    <location>
        <begin position="102"/>
        <end position="111"/>
    </location>
</feature>
<organism evidence="4">
    <name type="scientific">Streptomyces sp. NBC_00119</name>
    <dbReference type="NCBI Taxonomy" id="2975659"/>
    <lineage>
        <taxon>Bacteria</taxon>
        <taxon>Bacillati</taxon>
        <taxon>Actinomycetota</taxon>
        <taxon>Actinomycetes</taxon>
        <taxon>Kitasatosporales</taxon>
        <taxon>Streptomycetaceae</taxon>
        <taxon>Streptomyces</taxon>
    </lineage>
</organism>
<name>A0AAU1UIE6_9ACTN</name>
<sequence>MWPGEQGPGGEQNPQGRQPNPYQQPNPYPQPSGQQVWNAPTIPAGSPQPSPEPPKRRRTALIAVVAAAAVVVASVVTGVLVLGGDKDKKDDNAGPGPTKSSAAAPNAPGNPRAGGGVEPTVHGWKTVVNTDHGMAFDVPSTWLVKSNGWVNWVSKEGDPREKPLIAMSNPAFLEEKWCVSDDDKDGNEEESSLGATGSRGNNGAKSTEDAATKDATMWVYGAYSQPDKKSITTKPAESYTTTSGLTGSLVTATSAGVKQKKHGKCSSDGKAAVFAFKDADGDFASWSFFGPTGVKGEVPDATVRKIVSTVRLVDVSDS</sequence>
<keyword evidence="2" id="KW-0812">Transmembrane</keyword>
<feature type="region of interest" description="Disordered" evidence="1">
    <location>
        <begin position="83"/>
        <end position="121"/>
    </location>
</feature>
<feature type="region of interest" description="Disordered" evidence="1">
    <location>
        <begin position="181"/>
        <end position="210"/>
    </location>
</feature>
<proteinExistence type="predicted"/>
<feature type="compositionally biased region" description="Gly residues" evidence="1">
    <location>
        <begin position="1"/>
        <end position="10"/>
    </location>
</feature>
<dbReference type="InterPro" id="IPR058330">
    <property type="entry name" value="DUF8017"/>
</dbReference>
<evidence type="ECO:0000259" key="3">
    <source>
        <dbReference type="Pfam" id="PF26056"/>
    </source>
</evidence>
<feature type="compositionally biased region" description="Low complexity" evidence="1">
    <location>
        <begin position="11"/>
        <end position="21"/>
    </location>
</feature>
<gene>
    <name evidence="4" type="ORF">OHU69_38920</name>
</gene>
<keyword evidence="2" id="KW-1133">Transmembrane helix</keyword>
<feature type="domain" description="DUF8017" evidence="3">
    <location>
        <begin position="118"/>
        <end position="313"/>
    </location>
</feature>
<accession>A0AAU1UIE6</accession>
<evidence type="ECO:0000313" key="4">
    <source>
        <dbReference type="EMBL" id="WTS16504.1"/>
    </source>
</evidence>
<dbReference type="EMBL" id="CP108195">
    <property type="protein sequence ID" value="WTS16504.1"/>
    <property type="molecule type" value="Genomic_DNA"/>
</dbReference>
<feature type="compositionally biased region" description="Acidic residues" evidence="1">
    <location>
        <begin position="182"/>
        <end position="191"/>
    </location>
</feature>
<feature type="compositionally biased region" description="Polar residues" evidence="1">
    <location>
        <begin position="193"/>
        <end position="205"/>
    </location>
</feature>
<reference evidence="4" key="1">
    <citation type="submission" date="2022-10" db="EMBL/GenBank/DDBJ databases">
        <title>The complete genomes of actinobacterial strains from the NBC collection.</title>
        <authorList>
            <person name="Joergensen T.S."/>
            <person name="Alvarez Arevalo M."/>
            <person name="Sterndorff E.B."/>
            <person name="Faurdal D."/>
            <person name="Vuksanovic O."/>
            <person name="Mourched A.-S."/>
            <person name="Charusanti P."/>
            <person name="Shaw S."/>
            <person name="Blin K."/>
            <person name="Weber T."/>
        </authorList>
    </citation>
    <scope>NUCLEOTIDE SEQUENCE</scope>
    <source>
        <strain evidence="4">NBC_00119</strain>
    </source>
</reference>